<comment type="pathway">
    <text evidence="2 14">Amino-acid biosynthesis; L-valine biosynthesis; L-valine from pyruvate: step 1/4.</text>
</comment>
<evidence type="ECO:0000256" key="6">
    <source>
        <dbReference type="ARBA" id="ARBA00022630"/>
    </source>
</evidence>
<dbReference type="Proteomes" id="UP001199296">
    <property type="component" value="Unassembled WGS sequence"/>
</dbReference>
<dbReference type="InterPro" id="IPR039368">
    <property type="entry name" value="AHAS_TPP"/>
</dbReference>
<dbReference type="InterPro" id="IPR012001">
    <property type="entry name" value="Thiamin_PyroP_enz_TPP-bd_dom"/>
</dbReference>
<dbReference type="PANTHER" id="PTHR18968">
    <property type="entry name" value="THIAMINE PYROPHOSPHATE ENZYMES"/>
    <property type="match status" value="1"/>
</dbReference>
<organism evidence="18 19">
    <name type="scientific">Halanaerobium polyolivorans</name>
    <dbReference type="NCBI Taxonomy" id="2886943"/>
    <lineage>
        <taxon>Bacteria</taxon>
        <taxon>Bacillati</taxon>
        <taxon>Bacillota</taxon>
        <taxon>Clostridia</taxon>
        <taxon>Halanaerobiales</taxon>
        <taxon>Halanaerobiaceae</taxon>
        <taxon>Halanaerobium</taxon>
    </lineage>
</organism>
<dbReference type="GO" id="GO:0009097">
    <property type="term" value="P:isoleucine biosynthetic process"/>
    <property type="evidence" value="ECO:0007669"/>
    <property type="project" value="TreeGrafter"/>
</dbReference>
<comment type="caution">
    <text evidence="18">The sequence shown here is derived from an EMBL/GenBank/DDBJ whole genome shotgun (WGS) entry which is preliminary data.</text>
</comment>
<evidence type="ECO:0000256" key="9">
    <source>
        <dbReference type="ARBA" id="ARBA00022827"/>
    </source>
</evidence>
<evidence type="ECO:0000259" key="16">
    <source>
        <dbReference type="Pfam" id="PF02775"/>
    </source>
</evidence>
<evidence type="ECO:0000256" key="14">
    <source>
        <dbReference type="RuleBase" id="RU003591"/>
    </source>
</evidence>
<evidence type="ECO:0000256" key="4">
    <source>
        <dbReference type="ARBA" id="ARBA00013145"/>
    </source>
</evidence>
<dbReference type="Gene3D" id="3.40.50.970">
    <property type="match status" value="2"/>
</dbReference>
<dbReference type="FunFam" id="3.40.50.970:FF:000007">
    <property type="entry name" value="Acetolactate synthase"/>
    <property type="match status" value="1"/>
</dbReference>
<comment type="cofactor">
    <cofactor evidence="14">
        <name>thiamine diphosphate</name>
        <dbReference type="ChEBI" id="CHEBI:58937"/>
    </cofactor>
    <text evidence="14">Binds 1 thiamine pyrophosphate per subunit.</text>
</comment>
<evidence type="ECO:0000256" key="11">
    <source>
        <dbReference type="ARBA" id="ARBA00023052"/>
    </source>
</evidence>
<evidence type="ECO:0000256" key="8">
    <source>
        <dbReference type="ARBA" id="ARBA00022723"/>
    </source>
</evidence>
<evidence type="ECO:0000313" key="19">
    <source>
        <dbReference type="Proteomes" id="UP001199296"/>
    </source>
</evidence>
<keyword evidence="7 14" id="KW-0808">Transferase</keyword>
<comment type="pathway">
    <text evidence="1 14">Amino-acid biosynthesis; L-isoleucine biosynthesis; L-isoleucine from 2-oxobutanoate: step 1/4.</text>
</comment>
<evidence type="ECO:0000313" key="18">
    <source>
        <dbReference type="EMBL" id="MCC3144015.1"/>
    </source>
</evidence>
<evidence type="ECO:0000256" key="2">
    <source>
        <dbReference type="ARBA" id="ARBA00005025"/>
    </source>
</evidence>
<dbReference type="Pfam" id="PF02776">
    <property type="entry name" value="TPP_enzyme_N"/>
    <property type="match status" value="1"/>
</dbReference>
<comment type="catalytic activity">
    <reaction evidence="13 14">
        <text>2 pyruvate + H(+) = (2S)-2-acetolactate + CO2</text>
        <dbReference type="Rhea" id="RHEA:25249"/>
        <dbReference type="ChEBI" id="CHEBI:15361"/>
        <dbReference type="ChEBI" id="CHEBI:15378"/>
        <dbReference type="ChEBI" id="CHEBI:16526"/>
        <dbReference type="ChEBI" id="CHEBI:58476"/>
        <dbReference type="EC" id="2.2.1.6"/>
    </reaction>
</comment>
<evidence type="ECO:0000256" key="5">
    <source>
        <dbReference type="ARBA" id="ARBA00022605"/>
    </source>
</evidence>
<dbReference type="CDD" id="cd02015">
    <property type="entry name" value="TPP_AHAS"/>
    <property type="match status" value="1"/>
</dbReference>
<dbReference type="CDD" id="cd07035">
    <property type="entry name" value="TPP_PYR_POX_like"/>
    <property type="match status" value="1"/>
</dbReference>
<keyword evidence="8 14" id="KW-0479">Metal-binding</keyword>
<dbReference type="GO" id="GO:0030976">
    <property type="term" value="F:thiamine pyrophosphate binding"/>
    <property type="evidence" value="ECO:0007669"/>
    <property type="project" value="UniProtKB-UniRule"/>
</dbReference>
<sequence length="588" mass="63986">MSKNNEKMMSGAEIFVKSLEAEGVEVIFGYIGAKVITIYDKLYDSKIRHVMPHHEQGGVHAADGYARSSGKTGVCIATSGPGAANMVTALATAHMDSVPLVAFTGQVPNTMIGTDGFQEADIKGITMPITKNNYIVNDVTEISRVIKEAFHIASTGRPGPVLVDLPSNILADMAEFNYPSQLDLPGYNPTYKGNKLQIKRAAELINNAAKPIIYAGGGAIISGAEKEITELAKKAEIPVTTTLNGIGIFDENHSLSLAMLGMHGTTEANLAITNSDLIIALGARFDDRVTGKIDSFAKNAAVIHVDIDPAEIGKIIETQVPITGDVKSVVEEIIPKVNKAKRPAWLKEIDEWRKIDKKADPEINDKLLPSEIIESLYELTEGKAIITAGVGQHQMWAAQYYKYSRPRSFISSGGLGTMGFGFPAAIGAKIANPDQEVFALVGDGSFQMNIQELATAAKNKVPVKIILFNNQYLGMVRQWQELFFDKRYSATCLRRQIDCPPHCSGPNQDCPEMIPDFIQVAKGYGIEGQTITQREDIKTALKTALEAKGSYLLNFIIEEEENVFPMVSAGGSLEDMILRKEQGKYADK</sequence>
<dbReference type="PROSITE" id="PS00187">
    <property type="entry name" value="TPP_ENZYMES"/>
    <property type="match status" value="1"/>
</dbReference>
<evidence type="ECO:0000256" key="3">
    <source>
        <dbReference type="ARBA" id="ARBA00007812"/>
    </source>
</evidence>
<evidence type="ECO:0000256" key="7">
    <source>
        <dbReference type="ARBA" id="ARBA00022679"/>
    </source>
</evidence>
<keyword evidence="6" id="KW-0285">Flavoprotein</keyword>
<keyword evidence="19" id="KW-1185">Reference proteome</keyword>
<dbReference type="PANTHER" id="PTHR18968:SF13">
    <property type="entry name" value="ACETOLACTATE SYNTHASE CATALYTIC SUBUNIT, MITOCHONDRIAL"/>
    <property type="match status" value="1"/>
</dbReference>
<dbReference type="GO" id="GO:0005948">
    <property type="term" value="C:acetolactate synthase complex"/>
    <property type="evidence" value="ECO:0007669"/>
    <property type="project" value="TreeGrafter"/>
</dbReference>
<keyword evidence="12 14" id="KW-0100">Branched-chain amino acid biosynthesis</keyword>
<dbReference type="GO" id="GO:0009099">
    <property type="term" value="P:L-valine biosynthetic process"/>
    <property type="evidence" value="ECO:0007669"/>
    <property type="project" value="TreeGrafter"/>
</dbReference>
<evidence type="ECO:0000256" key="12">
    <source>
        <dbReference type="ARBA" id="ARBA00023304"/>
    </source>
</evidence>
<dbReference type="GO" id="GO:0050660">
    <property type="term" value="F:flavin adenine dinucleotide binding"/>
    <property type="evidence" value="ECO:0007669"/>
    <property type="project" value="InterPro"/>
</dbReference>
<evidence type="ECO:0000256" key="1">
    <source>
        <dbReference type="ARBA" id="ARBA00004974"/>
    </source>
</evidence>
<dbReference type="AlphaFoldDB" id="A0AAW4WY82"/>
<reference evidence="18 19" key="1">
    <citation type="submission" date="2021-10" db="EMBL/GenBank/DDBJ databases">
        <authorList>
            <person name="Grouzdev D.S."/>
            <person name="Pantiukh K.S."/>
            <person name="Krutkina M.S."/>
        </authorList>
    </citation>
    <scope>NUCLEOTIDE SEQUENCE [LARGE SCALE GENOMIC DNA]</scope>
    <source>
        <strain evidence="18 19">Z-7514</strain>
    </source>
</reference>
<comment type="cofactor">
    <cofactor evidence="14">
        <name>Mg(2+)</name>
        <dbReference type="ChEBI" id="CHEBI:18420"/>
    </cofactor>
    <text evidence="14">Binds 1 Mg(2+) ion per subunit.</text>
</comment>
<evidence type="ECO:0000259" key="15">
    <source>
        <dbReference type="Pfam" id="PF00205"/>
    </source>
</evidence>
<dbReference type="InterPro" id="IPR029035">
    <property type="entry name" value="DHS-like_NAD/FAD-binding_dom"/>
</dbReference>
<dbReference type="GO" id="GO:0003984">
    <property type="term" value="F:acetolactate synthase activity"/>
    <property type="evidence" value="ECO:0007669"/>
    <property type="project" value="UniProtKB-EC"/>
</dbReference>
<feature type="domain" description="Thiamine pyrophosphate enzyme central" evidence="15">
    <location>
        <begin position="198"/>
        <end position="332"/>
    </location>
</feature>
<accession>A0AAW4WY82</accession>
<dbReference type="Gene3D" id="3.40.50.1220">
    <property type="entry name" value="TPP-binding domain"/>
    <property type="match status" value="1"/>
</dbReference>
<evidence type="ECO:0000259" key="17">
    <source>
        <dbReference type="Pfam" id="PF02776"/>
    </source>
</evidence>
<dbReference type="FunFam" id="3.40.50.1220:FF:000008">
    <property type="entry name" value="Acetolactate synthase"/>
    <property type="match status" value="1"/>
</dbReference>
<dbReference type="InterPro" id="IPR029061">
    <property type="entry name" value="THDP-binding"/>
</dbReference>
<keyword evidence="5 14" id="KW-0028">Amino-acid biosynthesis</keyword>
<keyword evidence="10 14" id="KW-0460">Magnesium</keyword>
<dbReference type="EC" id="2.2.1.6" evidence="4 14"/>
<dbReference type="InterPro" id="IPR012846">
    <property type="entry name" value="Acetolactate_synth_lsu"/>
</dbReference>
<evidence type="ECO:0000256" key="10">
    <source>
        <dbReference type="ARBA" id="ARBA00022842"/>
    </source>
</evidence>
<feature type="domain" description="Thiamine pyrophosphate enzyme TPP-binding" evidence="16">
    <location>
        <begin position="389"/>
        <end position="554"/>
    </location>
</feature>
<comment type="similarity">
    <text evidence="3 14">Belongs to the TPP enzyme family.</text>
</comment>
<dbReference type="InterPro" id="IPR000399">
    <property type="entry name" value="TPP-bd_CS"/>
</dbReference>
<dbReference type="InterPro" id="IPR045229">
    <property type="entry name" value="TPP_enz"/>
</dbReference>
<dbReference type="InterPro" id="IPR012000">
    <property type="entry name" value="Thiamin_PyroP_enz_cen_dom"/>
</dbReference>
<dbReference type="Pfam" id="PF02775">
    <property type="entry name" value="TPP_enzyme_C"/>
    <property type="match status" value="1"/>
</dbReference>
<dbReference type="EMBL" id="JAJFAT010000001">
    <property type="protein sequence ID" value="MCC3144015.1"/>
    <property type="molecule type" value="Genomic_DNA"/>
</dbReference>
<proteinExistence type="inferred from homology"/>
<dbReference type="NCBIfam" id="TIGR00118">
    <property type="entry name" value="acolac_lg"/>
    <property type="match status" value="1"/>
</dbReference>
<feature type="domain" description="Thiamine pyrophosphate enzyme N-terminal TPP-binding" evidence="17">
    <location>
        <begin position="9"/>
        <end position="123"/>
    </location>
</feature>
<keyword evidence="9" id="KW-0274">FAD</keyword>
<gene>
    <name evidence="18" type="primary">ilvB</name>
    <name evidence="18" type="ORF">LJ207_01585</name>
</gene>
<dbReference type="InterPro" id="IPR011766">
    <property type="entry name" value="TPP_enzyme_TPP-bd"/>
</dbReference>
<dbReference type="Pfam" id="PF00205">
    <property type="entry name" value="TPP_enzyme_M"/>
    <property type="match status" value="1"/>
</dbReference>
<name>A0AAW4WY82_9FIRM</name>
<dbReference type="FunFam" id="3.40.50.970:FF:000016">
    <property type="entry name" value="Acetolactate synthase"/>
    <property type="match status" value="1"/>
</dbReference>
<keyword evidence="11 14" id="KW-0786">Thiamine pyrophosphate</keyword>
<dbReference type="SUPFAM" id="SSF52467">
    <property type="entry name" value="DHS-like NAD/FAD-binding domain"/>
    <property type="match status" value="1"/>
</dbReference>
<dbReference type="GO" id="GO:0000287">
    <property type="term" value="F:magnesium ion binding"/>
    <property type="evidence" value="ECO:0007669"/>
    <property type="project" value="UniProtKB-UniRule"/>
</dbReference>
<dbReference type="SUPFAM" id="SSF52518">
    <property type="entry name" value="Thiamin diphosphate-binding fold (THDP-binding)"/>
    <property type="match status" value="2"/>
</dbReference>
<evidence type="ECO:0000256" key="13">
    <source>
        <dbReference type="ARBA" id="ARBA00048670"/>
    </source>
</evidence>
<protein>
    <recommendedName>
        <fullName evidence="4 14">Acetolactate synthase</fullName>
        <ecNumber evidence="4 14">2.2.1.6</ecNumber>
    </recommendedName>
</protein>